<feature type="compositionally biased region" description="Polar residues" evidence="1">
    <location>
        <begin position="7"/>
        <end position="16"/>
    </location>
</feature>
<dbReference type="EMBL" id="MH536811">
    <property type="protein sequence ID" value="AXG66322.1"/>
    <property type="molecule type" value="Genomic_DNA"/>
</dbReference>
<dbReference type="Proteomes" id="UP000259354">
    <property type="component" value="Segment"/>
</dbReference>
<name>A0A345GTQ0_9CAUD</name>
<dbReference type="GeneID" id="55609384"/>
<evidence type="ECO:0000313" key="2">
    <source>
        <dbReference type="EMBL" id="AXG66322.1"/>
    </source>
</evidence>
<feature type="compositionally biased region" description="Basic residues" evidence="1">
    <location>
        <begin position="37"/>
        <end position="48"/>
    </location>
</feature>
<sequence>MAKSVRRIQSQKVQTPRSKKTRDYRNGNDFSNFKGPRYSRKAKYNTEW</sequence>
<accession>A0A345GTQ0</accession>
<keyword evidence="3" id="KW-1185">Reference proteome</keyword>
<feature type="region of interest" description="Disordered" evidence="1">
    <location>
        <begin position="1"/>
        <end position="48"/>
    </location>
</feature>
<dbReference type="RefSeq" id="YP_009839175.1">
    <property type="nucleotide sequence ID" value="NC_048719.1"/>
</dbReference>
<protein>
    <submittedName>
        <fullName evidence="2">Uncharacterized protein</fullName>
    </submittedName>
</protein>
<proteinExistence type="predicted"/>
<dbReference type="KEGG" id="vg:55609384"/>
<evidence type="ECO:0000256" key="1">
    <source>
        <dbReference type="SAM" id="MobiDB-lite"/>
    </source>
</evidence>
<gene>
    <name evidence="2" type="primary">242</name>
    <name evidence="2" type="ORF">SEA_ANNADREAMY_242</name>
</gene>
<organism evidence="2 3">
    <name type="scientific">Streptomyces phage Annadreamy</name>
    <dbReference type="NCBI Taxonomy" id="2250335"/>
    <lineage>
        <taxon>Viruses</taxon>
        <taxon>Duplodnaviria</taxon>
        <taxon>Heunggongvirae</taxon>
        <taxon>Uroviricota</taxon>
        <taxon>Caudoviricetes</taxon>
        <taxon>Stanwilliamsviridae</taxon>
        <taxon>Loccivirinae</taxon>
        <taxon>Annadreamyvirus</taxon>
        <taxon>Annadreamyvirus annadreamy</taxon>
    </lineage>
</organism>
<evidence type="ECO:0000313" key="3">
    <source>
        <dbReference type="Proteomes" id="UP000259354"/>
    </source>
</evidence>
<reference evidence="2 3" key="1">
    <citation type="submission" date="2018-06" db="EMBL/GenBank/DDBJ databases">
        <authorList>
            <person name="Moussa A."/>
            <person name="Couoh J.M."/>
            <person name="Harbem L."/>
            <person name="Okocha J.C."/>
            <person name="Taylor D."/>
            <person name="Teutsch A.B."/>
            <person name="Smith B.R."/>
            <person name="Suri N."/>
            <person name="Layton S.R."/>
            <person name="Kim T."/>
            <person name="Hughes L.E."/>
            <person name="Garlena R.A."/>
            <person name="Russell D.A."/>
            <person name="Pope W.H."/>
            <person name="Jacobs-Sera D."/>
            <person name="Hatfull G.F."/>
        </authorList>
    </citation>
    <scope>NUCLEOTIDE SEQUENCE [LARGE SCALE GENOMIC DNA]</scope>
</reference>